<protein>
    <submittedName>
        <fullName evidence="9">Uncharacterized protein</fullName>
    </submittedName>
</protein>
<organism evidence="9">
    <name type="scientific">Oikopleura dioica</name>
    <name type="common">Tunicate</name>
    <dbReference type="NCBI Taxonomy" id="34765"/>
    <lineage>
        <taxon>Eukaryota</taxon>
        <taxon>Metazoa</taxon>
        <taxon>Chordata</taxon>
        <taxon>Tunicata</taxon>
        <taxon>Appendicularia</taxon>
        <taxon>Copelata</taxon>
        <taxon>Oikopleuridae</taxon>
        <taxon>Oikopleura</taxon>
    </lineage>
</organism>
<dbReference type="GO" id="GO:0005484">
    <property type="term" value="F:SNAP receptor activity"/>
    <property type="evidence" value="ECO:0007669"/>
    <property type="project" value="TreeGrafter"/>
</dbReference>
<dbReference type="Pfam" id="PF12352">
    <property type="entry name" value="V-SNARE_C"/>
    <property type="match status" value="1"/>
</dbReference>
<keyword evidence="3 8" id="KW-0812">Transmembrane</keyword>
<evidence type="ECO:0000256" key="7">
    <source>
        <dbReference type="SAM" id="Coils"/>
    </source>
</evidence>
<evidence type="ECO:0000256" key="3">
    <source>
        <dbReference type="ARBA" id="ARBA00022692"/>
    </source>
</evidence>
<evidence type="ECO:0000256" key="8">
    <source>
        <dbReference type="SAM" id="Phobius"/>
    </source>
</evidence>
<keyword evidence="2" id="KW-0813">Transport</keyword>
<keyword evidence="5 8" id="KW-1133">Transmembrane helix</keyword>
<dbReference type="CDD" id="cd15890">
    <property type="entry name" value="SNARE_Vti1b"/>
    <property type="match status" value="1"/>
</dbReference>
<keyword evidence="6 8" id="KW-0472">Membrane</keyword>
<feature type="transmembrane region" description="Helical" evidence="8">
    <location>
        <begin position="149"/>
        <end position="170"/>
    </location>
</feature>
<evidence type="ECO:0000256" key="2">
    <source>
        <dbReference type="ARBA" id="ARBA00022448"/>
    </source>
</evidence>
<proteinExistence type="predicted"/>
<dbReference type="InParanoid" id="E4XPJ9"/>
<dbReference type="GO" id="GO:0048280">
    <property type="term" value="P:vesicle fusion with Golgi apparatus"/>
    <property type="evidence" value="ECO:0007669"/>
    <property type="project" value="TreeGrafter"/>
</dbReference>
<dbReference type="Gene3D" id="1.20.5.110">
    <property type="match status" value="1"/>
</dbReference>
<dbReference type="GO" id="GO:0012507">
    <property type="term" value="C:ER to Golgi transport vesicle membrane"/>
    <property type="evidence" value="ECO:0007669"/>
    <property type="project" value="TreeGrafter"/>
</dbReference>
<evidence type="ECO:0000256" key="1">
    <source>
        <dbReference type="ARBA" id="ARBA00004211"/>
    </source>
</evidence>
<dbReference type="OrthoDB" id="430637at2759"/>
<evidence type="ECO:0000256" key="4">
    <source>
        <dbReference type="ARBA" id="ARBA00022927"/>
    </source>
</evidence>
<dbReference type="PANTHER" id="PTHR21230:SF89">
    <property type="entry name" value="VESICLE TRANSPORT THROUGH INTERACTION WITH T-SNARES HOMOLOG 1B"/>
    <property type="match status" value="1"/>
</dbReference>
<dbReference type="GO" id="GO:0031902">
    <property type="term" value="C:late endosome membrane"/>
    <property type="evidence" value="ECO:0007669"/>
    <property type="project" value="TreeGrafter"/>
</dbReference>
<dbReference type="GO" id="GO:0006896">
    <property type="term" value="P:Golgi to vacuole transport"/>
    <property type="evidence" value="ECO:0007669"/>
    <property type="project" value="TreeGrafter"/>
</dbReference>
<keyword evidence="7" id="KW-0175">Coiled coil</keyword>
<dbReference type="GO" id="GO:0005829">
    <property type="term" value="C:cytosol"/>
    <property type="evidence" value="ECO:0007669"/>
    <property type="project" value="GOC"/>
</dbReference>
<dbReference type="FunCoup" id="E4XPJ9">
    <property type="interactions" value="8"/>
</dbReference>
<dbReference type="GO" id="GO:0042147">
    <property type="term" value="P:retrograde transport, endosome to Golgi"/>
    <property type="evidence" value="ECO:0007669"/>
    <property type="project" value="TreeGrafter"/>
</dbReference>
<dbReference type="SUPFAM" id="SSF58038">
    <property type="entry name" value="SNARE fusion complex"/>
    <property type="match status" value="1"/>
</dbReference>
<name>E4XPJ9_OIKDI</name>
<dbReference type="GO" id="GO:0006891">
    <property type="term" value="P:intra-Golgi vesicle-mediated transport"/>
    <property type="evidence" value="ECO:0007669"/>
    <property type="project" value="TreeGrafter"/>
</dbReference>
<dbReference type="Proteomes" id="UP000001307">
    <property type="component" value="Unassembled WGS sequence"/>
</dbReference>
<evidence type="ECO:0000313" key="10">
    <source>
        <dbReference type="Proteomes" id="UP000001307"/>
    </source>
</evidence>
<dbReference type="PANTHER" id="PTHR21230">
    <property type="entry name" value="VESICLE TRANSPORT V-SNARE PROTEIN VTI1-RELATED"/>
    <property type="match status" value="1"/>
</dbReference>
<feature type="coiled-coil region" evidence="7">
    <location>
        <begin position="106"/>
        <end position="136"/>
    </location>
</feature>
<dbReference type="GO" id="GO:0016236">
    <property type="term" value="P:macroautophagy"/>
    <property type="evidence" value="ECO:0007669"/>
    <property type="project" value="TreeGrafter"/>
</dbReference>
<keyword evidence="10" id="KW-1185">Reference proteome</keyword>
<dbReference type="GO" id="GO:0005789">
    <property type="term" value="C:endoplasmic reticulum membrane"/>
    <property type="evidence" value="ECO:0007669"/>
    <property type="project" value="TreeGrafter"/>
</dbReference>
<dbReference type="GO" id="GO:0031201">
    <property type="term" value="C:SNARE complex"/>
    <property type="evidence" value="ECO:0007669"/>
    <property type="project" value="TreeGrafter"/>
</dbReference>
<dbReference type="GO" id="GO:1903076">
    <property type="term" value="P:regulation of protein localization to plasma membrane"/>
    <property type="evidence" value="ECO:0007669"/>
    <property type="project" value="TreeGrafter"/>
</dbReference>
<dbReference type="GO" id="GO:0015031">
    <property type="term" value="P:protein transport"/>
    <property type="evidence" value="ECO:0007669"/>
    <property type="project" value="UniProtKB-KW"/>
</dbReference>
<dbReference type="AlphaFoldDB" id="E4XPJ9"/>
<dbReference type="GO" id="GO:0005794">
    <property type="term" value="C:Golgi apparatus"/>
    <property type="evidence" value="ECO:0007669"/>
    <property type="project" value="TreeGrafter"/>
</dbReference>
<keyword evidence="4" id="KW-0653">Protein transport</keyword>
<evidence type="ECO:0000313" key="9">
    <source>
        <dbReference type="EMBL" id="CBY11787.1"/>
    </source>
</evidence>
<accession>E4XPJ9</accession>
<dbReference type="GO" id="GO:0000149">
    <property type="term" value="F:SNARE binding"/>
    <property type="evidence" value="ECO:0007669"/>
    <property type="project" value="TreeGrafter"/>
</dbReference>
<comment type="subcellular location">
    <subcellularLocation>
        <location evidence="1">Membrane</location>
        <topology evidence="1">Single-pass type IV membrane protein</topology>
    </subcellularLocation>
</comment>
<dbReference type="EMBL" id="FN653094">
    <property type="protein sequence ID" value="CBY11787.1"/>
    <property type="molecule type" value="Genomic_DNA"/>
</dbReference>
<evidence type="ECO:0000256" key="5">
    <source>
        <dbReference type="ARBA" id="ARBA00022989"/>
    </source>
</evidence>
<sequence>MSSLKFENLKDEFEDLFNDIRFKNQITPSDVRKVEKVLSALQQEASVAPFQYKSGMLADVTDYRKQFENLDNLPSEARMSLSRVDASLHRSTAIALESERLGHETIEDLALQRERLEGARDRLEEANTELSSTTRLIRGIWMGLTGNKLFLIGIIIGELLIIGMIVYIKWFKK</sequence>
<reference evidence="9" key="1">
    <citation type="journal article" date="2010" name="Science">
        <title>Plasticity of animal genome architecture unmasked by rapid evolution of a pelagic tunicate.</title>
        <authorList>
            <person name="Denoeud F."/>
            <person name="Henriet S."/>
            <person name="Mungpakdee S."/>
            <person name="Aury J.M."/>
            <person name="Da Silva C."/>
            <person name="Brinkmann H."/>
            <person name="Mikhaleva J."/>
            <person name="Olsen L.C."/>
            <person name="Jubin C."/>
            <person name="Canestro C."/>
            <person name="Bouquet J.M."/>
            <person name="Danks G."/>
            <person name="Poulain J."/>
            <person name="Campsteijn C."/>
            <person name="Adamski M."/>
            <person name="Cross I."/>
            <person name="Yadetie F."/>
            <person name="Muffato M."/>
            <person name="Louis A."/>
            <person name="Butcher S."/>
            <person name="Tsagkogeorga G."/>
            <person name="Konrad A."/>
            <person name="Singh S."/>
            <person name="Jensen M.F."/>
            <person name="Cong E.H."/>
            <person name="Eikeseth-Otteraa H."/>
            <person name="Noel B."/>
            <person name="Anthouard V."/>
            <person name="Porcel B.M."/>
            <person name="Kachouri-Lafond R."/>
            <person name="Nishino A."/>
            <person name="Ugolini M."/>
            <person name="Chourrout P."/>
            <person name="Nishida H."/>
            <person name="Aasland R."/>
            <person name="Huzurbazar S."/>
            <person name="Westhof E."/>
            <person name="Delsuc F."/>
            <person name="Lehrach H."/>
            <person name="Reinhardt R."/>
            <person name="Weissenbach J."/>
            <person name="Roy S.W."/>
            <person name="Artiguenave F."/>
            <person name="Postlethwait J.H."/>
            <person name="Manak J.R."/>
            <person name="Thompson E.M."/>
            <person name="Jaillon O."/>
            <person name="Du Pasquier L."/>
            <person name="Boudinot P."/>
            <person name="Liberles D.A."/>
            <person name="Volff J.N."/>
            <person name="Philippe H."/>
            <person name="Lenhard B."/>
            <person name="Roest Crollius H."/>
            <person name="Wincker P."/>
            <person name="Chourrout D."/>
        </authorList>
    </citation>
    <scope>NUCLEOTIDE SEQUENCE [LARGE SCALE GENOMIC DNA]</scope>
</reference>
<evidence type="ECO:0000256" key="6">
    <source>
        <dbReference type="ARBA" id="ARBA00023136"/>
    </source>
</evidence>
<gene>
    <name evidence="9" type="ORF">GSOID_T00016971001</name>
</gene>